<name>A0AA36DWK1_LACSI</name>
<evidence type="ECO:0000313" key="1">
    <source>
        <dbReference type="EMBL" id="CAI9274211.1"/>
    </source>
</evidence>
<accession>A0AA36DWK1</accession>
<dbReference type="EMBL" id="OX465079">
    <property type="protein sequence ID" value="CAI9274211.1"/>
    <property type="molecule type" value="Genomic_DNA"/>
</dbReference>
<proteinExistence type="predicted"/>
<feature type="non-terminal residue" evidence="1">
    <location>
        <position position="1"/>
    </location>
</feature>
<keyword evidence="2" id="KW-1185">Reference proteome</keyword>
<organism evidence="1 2">
    <name type="scientific">Lactuca saligna</name>
    <name type="common">Willowleaf lettuce</name>
    <dbReference type="NCBI Taxonomy" id="75948"/>
    <lineage>
        <taxon>Eukaryota</taxon>
        <taxon>Viridiplantae</taxon>
        <taxon>Streptophyta</taxon>
        <taxon>Embryophyta</taxon>
        <taxon>Tracheophyta</taxon>
        <taxon>Spermatophyta</taxon>
        <taxon>Magnoliopsida</taxon>
        <taxon>eudicotyledons</taxon>
        <taxon>Gunneridae</taxon>
        <taxon>Pentapetalae</taxon>
        <taxon>asterids</taxon>
        <taxon>campanulids</taxon>
        <taxon>Asterales</taxon>
        <taxon>Asteraceae</taxon>
        <taxon>Cichorioideae</taxon>
        <taxon>Cichorieae</taxon>
        <taxon>Lactucinae</taxon>
        <taxon>Lactuca</taxon>
    </lineage>
</organism>
<reference evidence="1" key="1">
    <citation type="submission" date="2023-04" db="EMBL/GenBank/DDBJ databases">
        <authorList>
            <person name="Vijverberg K."/>
            <person name="Xiong W."/>
            <person name="Schranz E."/>
        </authorList>
    </citation>
    <scope>NUCLEOTIDE SEQUENCE</scope>
</reference>
<sequence>DFLSRFSSFGEWLGWDSGDRISCRCRNFIIVD</sequence>
<gene>
    <name evidence="1" type="ORF">LSALG_LOCUS14303</name>
</gene>
<dbReference type="AlphaFoldDB" id="A0AA36DWK1"/>
<evidence type="ECO:0000313" key="2">
    <source>
        <dbReference type="Proteomes" id="UP001177003"/>
    </source>
</evidence>
<protein>
    <submittedName>
        <fullName evidence="1">Uncharacterized protein</fullName>
    </submittedName>
</protein>
<dbReference type="Proteomes" id="UP001177003">
    <property type="component" value="Chromosome 3"/>
</dbReference>